<dbReference type="InterPro" id="IPR036188">
    <property type="entry name" value="FAD/NAD-bd_sf"/>
</dbReference>
<dbReference type="SUPFAM" id="SSF51905">
    <property type="entry name" value="FAD/NAD(P)-binding domain"/>
    <property type="match status" value="1"/>
</dbReference>
<sequence length="417" mass="44976">MAGLLAAHALADRFERVTIVERDHYRDPNDLALVPRRGVPQSRCVHLLMAAGAAAFEQLIPGWSEQMGAHGAGPFDASAHSLLHLSTGRLPRSESGITAYGCSRALMESVLRRSLAKTTTVQVREGQKVVGLLAHAVDRRVIGVRTTGRQAVGEVELLADLVVDASGAGSILPRWIDSLLKSSGSRLETTVTNCRMQYASRWFTINPDNAPDWRCLSIAPTETSRGRAAMMLRAENDRWGVVLLSPIGPPLPAEDDTFLKFTSNLGDGELRAALAVARPLSPIHRYAPTPNRVTHFHLLPAWPEGLVAIGDAVCTVDPYFGLGMTLSARGAALLRNCLDQQGDAFSASDFQNKLAGLNLAPWRLATGRDYDGQSLSGRALLPSSFYDKAPAHSETAHAVLAVQHLLRPAETLKEVAP</sequence>
<evidence type="ECO:0008006" key="3">
    <source>
        <dbReference type="Google" id="ProtNLM"/>
    </source>
</evidence>
<proteinExistence type="predicted"/>
<dbReference type="Gene3D" id="3.50.50.60">
    <property type="entry name" value="FAD/NAD(P)-binding domain"/>
    <property type="match status" value="1"/>
</dbReference>
<gene>
    <name evidence="1" type="ORF">FJN17_08140</name>
</gene>
<dbReference type="EMBL" id="CP041090">
    <property type="protein sequence ID" value="QDF37539.2"/>
    <property type="molecule type" value="Genomic_DNA"/>
</dbReference>
<dbReference type="RefSeq" id="WP_162406433.1">
    <property type="nucleotide sequence ID" value="NZ_CP041090.2"/>
</dbReference>
<reference evidence="1 2" key="2">
    <citation type="journal article" date="2020" name="Int. J. Syst. Evol. Microbiol.">
        <title>Description and complete genome sequences of Bradyrhizobium symbiodeficiens sp. nov., a non-symbiotic bacterium associated with legumes native to Canada.</title>
        <authorList>
            <person name="Bromfield E.S.P."/>
            <person name="Cloutier S."/>
            <person name="Nguyen H.D.T."/>
        </authorList>
    </citation>
    <scope>NUCLEOTIDE SEQUENCE [LARGE SCALE GENOMIC DNA]</scope>
    <source>
        <strain evidence="1 2">65S1MB</strain>
    </source>
</reference>
<evidence type="ECO:0000313" key="2">
    <source>
        <dbReference type="Proteomes" id="UP000319298"/>
    </source>
</evidence>
<organism evidence="1 2">
    <name type="scientific">Bradyrhizobium symbiodeficiens</name>
    <dbReference type="NCBI Taxonomy" id="1404367"/>
    <lineage>
        <taxon>Bacteria</taxon>
        <taxon>Pseudomonadati</taxon>
        <taxon>Pseudomonadota</taxon>
        <taxon>Alphaproteobacteria</taxon>
        <taxon>Hyphomicrobiales</taxon>
        <taxon>Nitrobacteraceae</taxon>
        <taxon>Bradyrhizobium</taxon>
    </lineage>
</organism>
<evidence type="ECO:0000313" key="1">
    <source>
        <dbReference type="EMBL" id="QDF37539.2"/>
    </source>
</evidence>
<keyword evidence="2" id="KW-1185">Reference proteome</keyword>
<dbReference type="PANTHER" id="PTHR43422">
    <property type="entry name" value="THIAMINE THIAZOLE SYNTHASE"/>
    <property type="match status" value="1"/>
</dbReference>
<dbReference type="Proteomes" id="UP000319298">
    <property type="component" value="Chromosome"/>
</dbReference>
<protein>
    <recommendedName>
        <fullName evidence="3">FAD-dependent monooxygenase</fullName>
    </recommendedName>
</protein>
<dbReference type="PANTHER" id="PTHR43422:SF3">
    <property type="entry name" value="THIAMINE THIAZOLE SYNTHASE"/>
    <property type="match status" value="1"/>
</dbReference>
<reference evidence="2" key="1">
    <citation type="submission" date="2019-06" db="EMBL/GenBank/DDBJ databases">
        <title>Whole-Genome Sequence of Bradyrhizobium sp. 3 Strain 65S1MB.</title>
        <authorList>
            <person name="Bromfield E.S.P."/>
            <person name="Cloutier S."/>
            <person name="Nguyen H.D.T."/>
        </authorList>
    </citation>
    <scope>NUCLEOTIDE SEQUENCE [LARGE SCALE GENOMIC DNA]</scope>
    <source>
        <strain evidence="2">65S1MB</strain>
    </source>
</reference>
<name>A0ABX5W2U4_9BRAD</name>
<accession>A0ABX5W2U4</accession>